<dbReference type="Proteomes" id="UP000821845">
    <property type="component" value="Chromosome 11"/>
</dbReference>
<sequence length="491" mass="55327">MGMRRFPKRWNGDGPLLYLRPRRRRSERGNSQLGAELRKPNWDQIHPEPFEKNIYREHPITASRPEAQVDDYRRANGVSIVRGRGVVAKPILNFEEAVQSFPEYLVDSVRSERNGGSPTCLEAQCWPVLLSGRDFLGVVPAGSSKRYAYIFPAIAHALSLQRPRNTGRDPAVVVLAPTRELAQHIHGLMCDLEKFTALRSVCVHSGAPKLIQQGELARGCDFCVATPTRLLEFLVEHRVHLRPCTFLAVDEADRMFAMGLSPEVLRIVEQMRPDRQTVVWIASWPKYVRPFLEALLGDYVQVTFGTAQDRLAVKQTVYVVKDTEKELTLATLLEDLLKNEGDRAVVFARMQVVVTGLVLKLREDNWRTVTVLRGMSQVERGWALSTFRNGNHCVLLSTHGSARDLDLDGVRFLVHFDFPDEWSDYSLGVQQLATVADGDGRVFSFFTPKDSRHANELVATLRDAKQEVPPALLKLAKEASGGVMSGHRAKW</sequence>
<dbReference type="EMBL" id="CM023491">
    <property type="protein sequence ID" value="KAH6940954.1"/>
    <property type="molecule type" value="Genomic_DNA"/>
</dbReference>
<evidence type="ECO:0000313" key="1">
    <source>
        <dbReference type="EMBL" id="KAH6940954.1"/>
    </source>
</evidence>
<reference evidence="1" key="1">
    <citation type="submission" date="2020-05" db="EMBL/GenBank/DDBJ databases">
        <title>Large-scale comparative analyses of tick genomes elucidate their genetic diversity and vector capacities.</title>
        <authorList>
            <person name="Jia N."/>
            <person name="Wang J."/>
            <person name="Shi W."/>
            <person name="Du L."/>
            <person name="Sun Y."/>
            <person name="Zhan W."/>
            <person name="Jiang J."/>
            <person name="Wang Q."/>
            <person name="Zhang B."/>
            <person name="Ji P."/>
            <person name="Sakyi L.B."/>
            <person name="Cui X."/>
            <person name="Yuan T."/>
            <person name="Jiang B."/>
            <person name="Yang W."/>
            <person name="Lam T.T.-Y."/>
            <person name="Chang Q."/>
            <person name="Ding S."/>
            <person name="Wang X."/>
            <person name="Zhu J."/>
            <person name="Ruan X."/>
            <person name="Zhao L."/>
            <person name="Wei J."/>
            <person name="Que T."/>
            <person name="Du C."/>
            <person name="Cheng J."/>
            <person name="Dai P."/>
            <person name="Han X."/>
            <person name="Huang E."/>
            <person name="Gao Y."/>
            <person name="Liu J."/>
            <person name="Shao H."/>
            <person name="Ye R."/>
            <person name="Li L."/>
            <person name="Wei W."/>
            <person name="Wang X."/>
            <person name="Wang C."/>
            <person name="Yang T."/>
            <person name="Huo Q."/>
            <person name="Li W."/>
            <person name="Guo W."/>
            <person name="Chen H."/>
            <person name="Zhou L."/>
            <person name="Ni X."/>
            <person name="Tian J."/>
            <person name="Zhou Y."/>
            <person name="Sheng Y."/>
            <person name="Liu T."/>
            <person name="Pan Y."/>
            <person name="Xia L."/>
            <person name="Li J."/>
            <person name="Zhao F."/>
            <person name="Cao W."/>
        </authorList>
    </citation>
    <scope>NUCLEOTIDE SEQUENCE</scope>
    <source>
        <strain evidence="1">Hyas-2018</strain>
    </source>
</reference>
<comment type="caution">
    <text evidence="1">The sequence shown here is derived from an EMBL/GenBank/DDBJ whole genome shotgun (WGS) entry which is preliminary data.</text>
</comment>
<name>A0ACB7T4P2_HYAAI</name>
<accession>A0ACB7T4P2</accession>
<gene>
    <name evidence="1" type="ORF">HPB50_011060</name>
</gene>
<protein>
    <submittedName>
        <fullName evidence="1">Uncharacterized protein</fullName>
    </submittedName>
</protein>
<proteinExistence type="predicted"/>
<organism evidence="1 2">
    <name type="scientific">Hyalomma asiaticum</name>
    <name type="common">Tick</name>
    <dbReference type="NCBI Taxonomy" id="266040"/>
    <lineage>
        <taxon>Eukaryota</taxon>
        <taxon>Metazoa</taxon>
        <taxon>Ecdysozoa</taxon>
        <taxon>Arthropoda</taxon>
        <taxon>Chelicerata</taxon>
        <taxon>Arachnida</taxon>
        <taxon>Acari</taxon>
        <taxon>Parasitiformes</taxon>
        <taxon>Ixodida</taxon>
        <taxon>Ixodoidea</taxon>
        <taxon>Ixodidae</taxon>
        <taxon>Hyalomminae</taxon>
        <taxon>Hyalomma</taxon>
    </lineage>
</organism>
<evidence type="ECO:0000313" key="2">
    <source>
        <dbReference type="Proteomes" id="UP000821845"/>
    </source>
</evidence>
<keyword evidence="2" id="KW-1185">Reference proteome</keyword>